<evidence type="ECO:0000313" key="2">
    <source>
        <dbReference type="Proteomes" id="UP000320338"/>
    </source>
</evidence>
<dbReference type="InterPro" id="IPR029058">
    <property type="entry name" value="AB_hydrolase_fold"/>
</dbReference>
<dbReference type="Gene3D" id="3.40.50.1820">
    <property type="entry name" value="alpha/beta hydrolase"/>
    <property type="match status" value="1"/>
</dbReference>
<keyword evidence="2" id="KW-1185">Reference proteome</keyword>
<reference evidence="1 2" key="1">
    <citation type="submission" date="2019-06" db="EMBL/GenBank/DDBJ databases">
        <title>Whole genome shotgun sequence of Pseudonocardia hydrocarbonoxydans NBRC 14498.</title>
        <authorList>
            <person name="Hosoyama A."/>
            <person name="Uohara A."/>
            <person name="Ohji S."/>
            <person name="Ichikawa N."/>
        </authorList>
    </citation>
    <scope>NUCLEOTIDE SEQUENCE [LARGE SCALE GENOMIC DNA]</scope>
    <source>
        <strain evidence="1 2">NBRC 14498</strain>
    </source>
</reference>
<dbReference type="EMBL" id="BJNG01000005">
    <property type="protein sequence ID" value="GEC18301.1"/>
    <property type="molecule type" value="Genomic_DNA"/>
</dbReference>
<evidence type="ECO:0000313" key="1">
    <source>
        <dbReference type="EMBL" id="GEC18301.1"/>
    </source>
</evidence>
<sequence>MAAVVLPGSGSDEVFVRAAFAAPLRAAGIALVAPVPRRGAGVVAGYRAALDAAADGADGPLLVGGVSLGAQVALRWAAGPGAGRVAGLLLALPAWSGDPAGAPAALAARLTAAQVREGGLGRAVAAARAGAPAWLADELARAWAGHGPGLADALDAAATEPGPSDGELAGLDVPAGVVGLVDDPVHPLAQARRWARLLPRAVLVTSTLDAVGADPRVLGAAAVRGWDRAR</sequence>
<dbReference type="AlphaFoldDB" id="A0A4Y3WJ70"/>
<dbReference type="SUPFAM" id="SSF53474">
    <property type="entry name" value="alpha/beta-Hydrolases"/>
    <property type="match status" value="1"/>
</dbReference>
<accession>A0A4Y3WJ70</accession>
<dbReference type="RefSeq" id="WP_141276761.1">
    <property type="nucleotide sequence ID" value="NZ_BJNG01000005.1"/>
</dbReference>
<proteinExistence type="predicted"/>
<organism evidence="1 2">
    <name type="scientific">Pseudonocardia hydrocarbonoxydans</name>
    <dbReference type="NCBI Taxonomy" id="76726"/>
    <lineage>
        <taxon>Bacteria</taxon>
        <taxon>Bacillati</taxon>
        <taxon>Actinomycetota</taxon>
        <taxon>Actinomycetes</taxon>
        <taxon>Pseudonocardiales</taxon>
        <taxon>Pseudonocardiaceae</taxon>
        <taxon>Pseudonocardia</taxon>
    </lineage>
</organism>
<dbReference type="OrthoDB" id="4371333at2"/>
<dbReference type="Proteomes" id="UP000320338">
    <property type="component" value="Unassembled WGS sequence"/>
</dbReference>
<evidence type="ECO:0008006" key="3">
    <source>
        <dbReference type="Google" id="ProtNLM"/>
    </source>
</evidence>
<protein>
    <recommendedName>
        <fullName evidence="3">Alpha/beta hydrolase</fullName>
    </recommendedName>
</protein>
<name>A0A4Y3WJ70_9PSEU</name>
<comment type="caution">
    <text evidence="1">The sequence shown here is derived from an EMBL/GenBank/DDBJ whole genome shotgun (WGS) entry which is preliminary data.</text>
</comment>
<gene>
    <name evidence="1" type="ORF">PHY01_05840</name>
</gene>